<keyword evidence="6 8" id="KW-0408">Iron</keyword>
<keyword evidence="4 8" id="KW-0479">Metal-binding</keyword>
<evidence type="ECO:0000256" key="4">
    <source>
        <dbReference type="ARBA" id="ARBA00022723"/>
    </source>
</evidence>
<keyword evidence="9" id="KW-0732">Signal</keyword>
<gene>
    <name evidence="10" type="ORF">LITE_LOCUS32175</name>
</gene>
<sequence length="510" mass="57924">MIMLLSAFLCLIIILTMAWPLVGELPYLLWNISNLHDYATQRLKLLGGTTVNKCPMFLNSCDYIVTSDPMNARHILIRNFANYEKGEDLRVIMEGTLGEGIFNANGESWRFQRQLIHSLINNKEFGDLVMQTLRVKMQGTLFRVLDDYASGRRSGKILDMQDVAKNLVFDNICSLVFGFDPCSLSHVGSDSKSLSSSELHALLLGKAFDEIEEAVIYRHVVPMWVWKFQKRLHIGVEKKVAKYCKILDEFLYASIEMKKQELSTLGNNIVNSTTERRDLLSHLLVGEEKFSNKFLRDVAISLIVAGRDTVSSALTWLLWLVATHPDVEKRVLEEIKQVMTTTTTSSSGGLLSEDELNKLIFLHATICETLRLYPPFPIEHKCAVEADVLPTGHCVRKGTKILVSIYSMGRMEEIWGDNCMEFKPERWISEQGSIIYVPSYKFMAFISGPRTCLGKTMAFMQLKSMASAILWNYKLDMVEDHVVKPTPSMILSMKHGLKMRVSKRASNLVI</sequence>
<dbReference type="PRINTS" id="PR00385">
    <property type="entry name" value="P450"/>
</dbReference>
<keyword evidence="11" id="KW-1185">Reference proteome</keyword>
<feature type="signal peptide" evidence="9">
    <location>
        <begin position="1"/>
        <end position="18"/>
    </location>
</feature>
<evidence type="ECO:0000313" key="10">
    <source>
        <dbReference type="EMBL" id="CAI0454994.1"/>
    </source>
</evidence>
<evidence type="ECO:0000256" key="7">
    <source>
        <dbReference type="ARBA" id="ARBA00023033"/>
    </source>
</evidence>
<feature type="chain" id="PRO_5043404272" description="Cytochrome P450" evidence="9">
    <location>
        <begin position="19"/>
        <end position="510"/>
    </location>
</feature>
<keyword evidence="7" id="KW-0503">Monooxygenase</keyword>
<evidence type="ECO:0000313" key="11">
    <source>
        <dbReference type="Proteomes" id="UP001154282"/>
    </source>
</evidence>
<dbReference type="GO" id="GO:0020037">
    <property type="term" value="F:heme binding"/>
    <property type="evidence" value="ECO:0007669"/>
    <property type="project" value="InterPro"/>
</dbReference>
<dbReference type="PANTHER" id="PTHR24296">
    <property type="entry name" value="CYTOCHROME P450"/>
    <property type="match status" value="1"/>
</dbReference>
<dbReference type="Pfam" id="PF00067">
    <property type="entry name" value="p450"/>
    <property type="match status" value="1"/>
</dbReference>
<evidence type="ECO:0000256" key="5">
    <source>
        <dbReference type="ARBA" id="ARBA00023002"/>
    </source>
</evidence>
<dbReference type="Gene3D" id="1.10.630.10">
    <property type="entry name" value="Cytochrome P450"/>
    <property type="match status" value="1"/>
</dbReference>
<organism evidence="10 11">
    <name type="scientific">Linum tenue</name>
    <dbReference type="NCBI Taxonomy" id="586396"/>
    <lineage>
        <taxon>Eukaryota</taxon>
        <taxon>Viridiplantae</taxon>
        <taxon>Streptophyta</taxon>
        <taxon>Embryophyta</taxon>
        <taxon>Tracheophyta</taxon>
        <taxon>Spermatophyta</taxon>
        <taxon>Magnoliopsida</taxon>
        <taxon>eudicotyledons</taxon>
        <taxon>Gunneridae</taxon>
        <taxon>Pentapetalae</taxon>
        <taxon>rosids</taxon>
        <taxon>fabids</taxon>
        <taxon>Malpighiales</taxon>
        <taxon>Linaceae</taxon>
        <taxon>Linum</taxon>
    </lineage>
</organism>
<dbReference type="GO" id="GO:0005506">
    <property type="term" value="F:iron ion binding"/>
    <property type="evidence" value="ECO:0007669"/>
    <property type="project" value="InterPro"/>
</dbReference>
<dbReference type="AlphaFoldDB" id="A0AAV0N8T4"/>
<comment type="caution">
    <text evidence="10">The sequence shown here is derived from an EMBL/GenBank/DDBJ whole genome shotgun (WGS) entry which is preliminary data.</text>
</comment>
<protein>
    <recommendedName>
        <fullName evidence="12">Cytochrome P450</fullName>
    </recommendedName>
</protein>
<dbReference type="CDD" id="cd11064">
    <property type="entry name" value="CYP86A"/>
    <property type="match status" value="1"/>
</dbReference>
<name>A0AAV0N8T4_9ROSI</name>
<evidence type="ECO:0000256" key="6">
    <source>
        <dbReference type="ARBA" id="ARBA00023004"/>
    </source>
</evidence>
<comment type="cofactor">
    <cofactor evidence="1 8">
        <name>heme</name>
        <dbReference type="ChEBI" id="CHEBI:30413"/>
    </cofactor>
</comment>
<accession>A0AAV0N8T4</accession>
<dbReference type="InterPro" id="IPR036396">
    <property type="entry name" value="Cyt_P450_sf"/>
</dbReference>
<evidence type="ECO:0008006" key="12">
    <source>
        <dbReference type="Google" id="ProtNLM"/>
    </source>
</evidence>
<evidence type="ECO:0000256" key="2">
    <source>
        <dbReference type="ARBA" id="ARBA00010617"/>
    </source>
</evidence>
<dbReference type="SUPFAM" id="SSF48264">
    <property type="entry name" value="Cytochrome P450"/>
    <property type="match status" value="1"/>
</dbReference>
<proteinExistence type="inferred from homology"/>
<dbReference type="GO" id="GO:0016705">
    <property type="term" value="F:oxidoreductase activity, acting on paired donors, with incorporation or reduction of molecular oxygen"/>
    <property type="evidence" value="ECO:0007669"/>
    <property type="project" value="InterPro"/>
</dbReference>
<dbReference type="GO" id="GO:0004497">
    <property type="term" value="F:monooxygenase activity"/>
    <property type="evidence" value="ECO:0007669"/>
    <property type="project" value="UniProtKB-KW"/>
</dbReference>
<dbReference type="InterPro" id="IPR001128">
    <property type="entry name" value="Cyt_P450"/>
</dbReference>
<dbReference type="PRINTS" id="PR00463">
    <property type="entry name" value="EP450I"/>
</dbReference>
<dbReference type="Proteomes" id="UP001154282">
    <property type="component" value="Unassembled WGS sequence"/>
</dbReference>
<keyword evidence="5" id="KW-0560">Oxidoreductase</keyword>
<dbReference type="EMBL" id="CAMGYJ010000008">
    <property type="protein sequence ID" value="CAI0454994.1"/>
    <property type="molecule type" value="Genomic_DNA"/>
</dbReference>
<evidence type="ECO:0000256" key="8">
    <source>
        <dbReference type="PIRSR" id="PIRSR602401-1"/>
    </source>
</evidence>
<feature type="binding site" description="axial binding residue" evidence="8">
    <location>
        <position position="452"/>
    </location>
    <ligand>
        <name>heme</name>
        <dbReference type="ChEBI" id="CHEBI:30413"/>
    </ligand>
    <ligandPart>
        <name>Fe</name>
        <dbReference type="ChEBI" id="CHEBI:18248"/>
    </ligandPart>
</feature>
<keyword evidence="3 8" id="KW-0349">Heme</keyword>
<evidence type="ECO:0000256" key="3">
    <source>
        <dbReference type="ARBA" id="ARBA00022617"/>
    </source>
</evidence>
<evidence type="ECO:0000256" key="1">
    <source>
        <dbReference type="ARBA" id="ARBA00001971"/>
    </source>
</evidence>
<evidence type="ECO:0000256" key="9">
    <source>
        <dbReference type="SAM" id="SignalP"/>
    </source>
</evidence>
<comment type="similarity">
    <text evidence="2">Belongs to the cytochrome P450 family.</text>
</comment>
<reference evidence="10" key="1">
    <citation type="submission" date="2022-08" db="EMBL/GenBank/DDBJ databases">
        <authorList>
            <person name="Gutierrez-Valencia J."/>
        </authorList>
    </citation>
    <scope>NUCLEOTIDE SEQUENCE</scope>
</reference>
<dbReference type="InterPro" id="IPR002401">
    <property type="entry name" value="Cyt_P450_E_grp-I"/>
</dbReference>